<dbReference type="SMART" id="SM00091">
    <property type="entry name" value="PAS"/>
    <property type="match status" value="3"/>
</dbReference>
<dbReference type="InterPro" id="IPR000700">
    <property type="entry name" value="PAS-assoc_C"/>
</dbReference>
<accession>A0A4R3NB21</accession>
<dbReference type="PROSITE" id="PS50112">
    <property type="entry name" value="PAS"/>
    <property type="match status" value="2"/>
</dbReference>
<dbReference type="InterPro" id="IPR000160">
    <property type="entry name" value="GGDEF_dom"/>
</dbReference>
<dbReference type="CDD" id="cd01949">
    <property type="entry name" value="GGDEF"/>
    <property type="match status" value="1"/>
</dbReference>
<dbReference type="InterPro" id="IPR000014">
    <property type="entry name" value="PAS"/>
</dbReference>
<dbReference type="Gene3D" id="3.30.70.270">
    <property type="match status" value="1"/>
</dbReference>
<feature type="domain" description="PAS" evidence="1">
    <location>
        <begin position="58"/>
        <end position="111"/>
    </location>
</feature>
<evidence type="ECO:0000259" key="4">
    <source>
        <dbReference type="PROSITE" id="PS50887"/>
    </source>
</evidence>
<dbReference type="InterPro" id="IPR052155">
    <property type="entry name" value="Biofilm_reg_signaling"/>
</dbReference>
<dbReference type="EMBL" id="SMAP01000001">
    <property type="protein sequence ID" value="TCT25887.1"/>
    <property type="molecule type" value="Genomic_DNA"/>
</dbReference>
<name>A0A4R3NB21_9GAMM</name>
<dbReference type="InterPro" id="IPR001633">
    <property type="entry name" value="EAL_dom"/>
</dbReference>
<dbReference type="PANTHER" id="PTHR44757:SF2">
    <property type="entry name" value="BIOFILM ARCHITECTURE MAINTENANCE PROTEIN MBAA"/>
    <property type="match status" value="1"/>
</dbReference>
<organism evidence="5 6">
    <name type="scientific">Thermomonas haemolytica</name>
    <dbReference type="NCBI Taxonomy" id="141949"/>
    <lineage>
        <taxon>Bacteria</taxon>
        <taxon>Pseudomonadati</taxon>
        <taxon>Pseudomonadota</taxon>
        <taxon>Gammaproteobacteria</taxon>
        <taxon>Lysobacterales</taxon>
        <taxon>Lysobacteraceae</taxon>
        <taxon>Thermomonas</taxon>
    </lineage>
</organism>
<dbReference type="PROSITE" id="PS50887">
    <property type="entry name" value="GGDEF"/>
    <property type="match status" value="1"/>
</dbReference>
<dbReference type="CDD" id="cd01948">
    <property type="entry name" value="EAL"/>
    <property type="match status" value="1"/>
</dbReference>
<proteinExistence type="predicted"/>
<dbReference type="SUPFAM" id="SSF55785">
    <property type="entry name" value="PYP-like sensor domain (PAS domain)"/>
    <property type="match status" value="3"/>
</dbReference>
<comment type="caution">
    <text evidence="5">The sequence shown here is derived from an EMBL/GenBank/DDBJ whole genome shotgun (WGS) entry which is preliminary data.</text>
</comment>
<dbReference type="Pfam" id="PF08448">
    <property type="entry name" value="PAS_4"/>
    <property type="match status" value="2"/>
</dbReference>
<keyword evidence="6" id="KW-1185">Reference proteome</keyword>
<dbReference type="InterPro" id="IPR013656">
    <property type="entry name" value="PAS_4"/>
</dbReference>
<evidence type="ECO:0000259" key="3">
    <source>
        <dbReference type="PROSITE" id="PS50883"/>
    </source>
</evidence>
<feature type="domain" description="GGDEF" evidence="4">
    <location>
        <begin position="456"/>
        <end position="589"/>
    </location>
</feature>
<gene>
    <name evidence="5" type="ORF">EDC34_101213</name>
</gene>
<dbReference type="Gene3D" id="3.20.20.450">
    <property type="entry name" value="EAL domain"/>
    <property type="match status" value="1"/>
</dbReference>
<evidence type="ECO:0000313" key="5">
    <source>
        <dbReference type="EMBL" id="TCT25887.1"/>
    </source>
</evidence>
<dbReference type="Pfam" id="PF13426">
    <property type="entry name" value="PAS_9"/>
    <property type="match status" value="1"/>
</dbReference>
<dbReference type="InterPro" id="IPR035919">
    <property type="entry name" value="EAL_sf"/>
</dbReference>
<dbReference type="RefSeq" id="WP_114959012.1">
    <property type="nucleotide sequence ID" value="NZ_QLKV01000001.1"/>
</dbReference>
<dbReference type="Pfam" id="PF00563">
    <property type="entry name" value="EAL"/>
    <property type="match status" value="1"/>
</dbReference>
<dbReference type="SMART" id="SM00052">
    <property type="entry name" value="EAL"/>
    <property type="match status" value="1"/>
</dbReference>
<feature type="domain" description="EAL" evidence="3">
    <location>
        <begin position="598"/>
        <end position="852"/>
    </location>
</feature>
<feature type="domain" description="PAC" evidence="2">
    <location>
        <begin position="373"/>
        <end position="426"/>
    </location>
</feature>
<feature type="domain" description="PAS" evidence="1">
    <location>
        <begin position="174"/>
        <end position="214"/>
    </location>
</feature>
<dbReference type="NCBIfam" id="TIGR00229">
    <property type="entry name" value="sensory_box"/>
    <property type="match status" value="3"/>
</dbReference>
<sequence length="853" mass="93806">MSRDAPRADPDAPLARLAQALAALEQAAAGLAVEPPLRPLLDALDHALRDVRQGAAREHGMYRALFDAVPDPVSIIGRDGVVLDVNQASLRAYGRPRAEIVGRPIELLNPDLPPGHMGPVLEALDRGETYVVQATNMRADGSRFPVEVHSANLDFDGRRAIVAVARDLSARREAEARYFSLIEHIDQALTVQDGDGRIHYMNAAAMRLYGLDAEAEDARSPAADDDWLVLDVHGRRLPDAEDPPARALRSGHTVAGEVIGLYRRSRRQLLWLAMTAVPQFAPGADRADRVLVLASDITALQRDTTLFQRVQELAMIGGWQWDRASGALYLTGEARRILGAARAPDSMPAVLACLLPEDAARLQRTLDSIRDGTGFELELEGRQHDGSPFWVRMIGEPDPHDPAHARISGTLQDITERRRAEEALRTQAQTDALTGLLNRNAILAQIEHRLRAPDGPDLGLLYIDLDRFKIVNDMQGHDAGDLLLVEAAQRIRAAVGDEGRIARFGGDEFLVICRTTDDPTRSERLARQVQQAFQAPFRLGKDEFTVTTSIGIAHAPQDGDTPRRLIQSADVAMYDSKHRRRDGFQAFSPQLAQRQHQRLQIETQLRRALDNGEFHLVYQPQVDLRSGRILSAEALLRWNSPTLGALPPDRFIALAESTGEIARIDHWVLREATAQLRRWQDAGLAIGRIAVNVSYHQFIGEDLARGVEQALQANGLPGHALELELTERVLVEDSHDALRILEGLRALGVLLSIDDFGEGYSALNYLRRLPIHALKLSHGFLKGVPRNASDVAICQTVLGIARSLGLGTVAEGVESEAQRDFLLRQGVTLGQGFLFAPGLPPGEFARRLATQST</sequence>
<dbReference type="Gene3D" id="3.30.450.20">
    <property type="entry name" value="PAS domain"/>
    <property type="match status" value="3"/>
</dbReference>
<evidence type="ECO:0000259" key="1">
    <source>
        <dbReference type="PROSITE" id="PS50112"/>
    </source>
</evidence>
<dbReference type="SUPFAM" id="SSF55073">
    <property type="entry name" value="Nucleotide cyclase"/>
    <property type="match status" value="1"/>
</dbReference>
<dbReference type="PROSITE" id="PS50113">
    <property type="entry name" value="PAC"/>
    <property type="match status" value="1"/>
</dbReference>
<dbReference type="AlphaFoldDB" id="A0A4R3NB21"/>
<protein>
    <submittedName>
        <fullName evidence="5">PAS domain S-box-containing protein/diguanylate cyclase (GGDEF)-like protein</fullName>
    </submittedName>
</protein>
<evidence type="ECO:0000259" key="2">
    <source>
        <dbReference type="PROSITE" id="PS50113"/>
    </source>
</evidence>
<reference evidence="5 6" key="1">
    <citation type="submission" date="2019-03" db="EMBL/GenBank/DDBJ databases">
        <title>Genomic Encyclopedia of Type Strains, Phase IV (KMG-IV): sequencing the most valuable type-strain genomes for metagenomic binning, comparative biology and taxonomic classification.</title>
        <authorList>
            <person name="Goeker M."/>
        </authorList>
    </citation>
    <scope>NUCLEOTIDE SEQUENCE [LARGE SCALE GENOMIC DNA]</scope>
    <source>
        <strain evidence="5 6">DSM 13605</strain>
    </source>
</reference>
<dbReference type="InterPro" id="IPR035965">
    <property type="entry name" value="PAS-like_dom_sf"/>
</dbReference>
<dbReference type="SUPFAM" id="SSF141868">
    <property type="entry name" value="EAL domain-like"/>
    <property type="match status" value="1"/>
</dbReference>
<dbReference type="NCBIfam" id="TIGR00254">
    <property type="entry name" value="GGDEF"/>
    <property type="match status" value="1"/>
</dbReference>
<dbReference type="Proteomes" id="UP000295414">
    <property type="component" value="Unassembled WGS sequence"/>
</dbReference>
<evidence type="ECO:0000313" key="6">
    <source>
        <dbReference type="Proteomes" id="UP000295414"/>
    </source>
</evidence>
<dbReference type="CDD" id="cd00130">
    <property type="entry name" value="PAS"/>
    <property type="match status" value="2"/>
</dbReference>
<dbReference type="SMART" id="SM00086">
    <property type="entry name" value="PAC"/>
    <property type="match status" value="3"/>
</dbReference>
<dbReference type="InterPro" id="IPR001610">
    <property type="entry name" value="PAC"/>
</dbReference>
<dbReference type="PANTHER" id="PTHR44757">
    <property type="entry name" value="DIGUANYLATE CYCLASE DGCP"/>
    <property type="match status" value="1"/>
</dbReference>
<dbReference type="InterPro" id="IPR029787">
    <property type="entry name" value="Nucleotide_cyclase"/>
</dbReference>
<dbReference type="InterPro" id="IPR043128">
    <property type="entry name" value="Rev_trsase/Diguanyl_cyclase"/>
</dbReference>
<dbReference type="Pfam" id="PF00990">
    <property type="entry name" value="GGDEF"/>
    <property type="match status" value="1"/>
</dbReference>
<dbReference type="SMART" id="SM00267">
    <property type="entry name" value="GGDEF"/>
    <property type="match status" value="1"/>
</dbReference>
<dbReference type="PROSITE" id="PS50883">
    <property type="entry name" value="EAL"/>
    <property type="match status" value="1"/>
</dbReference>